<dbReference type="GO" id="GO:0004725">
    <property type="term" value="F:protein tyrosine phosphatase activity"/>
    <property type="evidence" value="ECO:0007669"/>
    <property type="project" value="UniProtKB-EC"/>
</dbReference>
<evidence type="ECO:0000256" key="3">
    <source>
        <dbReference type="SAM" id="Phobius"/>
    </source>
</evidence>
<dbReference type="PROSITE" id="PS50056">
    <property type="entry name" value="TYR_PHOSPHATASE_2"/>
    <property type="match status" value="1"/>
</dbReference>
<dbReference type="SUPFAM" id="SSF56436">
    <property type="entry name" value="C-type lectin-like"/>
    <property type="match status" value="1"/>
</dbReference>
<dbReference type="SMART" id="SM00034">
    <property type="entry name" value="CLECT"/>
    <property type="match status" value="1"/>
</dbReference>
<dbReference type="EMBL" id="JAKMXF010000066">
    <property type="protein sequence ID" value="KAI6659026.1"/>
    <property type="molecule type" value="Genomic_DNA"/>
</dbReference>
<dbReference type="CDD" id="cd00037">
    <property type="entry name" value="CLECT"/>
    <property type="match status" value="1"/>
</dbReference>
<dbReference type="InterPro" id="IPR000387">
    <property type="entry name" value="Tyr_Pase_dom"/>
</dbReference>
<keyword evidence="9" id="KW-0675">Receptor</keyword>
<evidence type="ECO:0000256" key="1">
    <source>
        <dbReference type="ARBA" id="ARBA00051722"/>
    </source>
</evidence>
<evidence type="ECO:0000313" key="9">
    <source>
        <dbReference type="EMBL" id="KAI6659026.1"/>
    </source>
</evidence>
<dbReference type="PROSITE" id="PS50041">
    <property type="entry name" value="C_TYPE_LECTIN_2"/>
    <property type="match status" value="1"/>
</dbReference>
<dbReference type="InterPro" id="IPR007110">
    <property type="entry name" value="Ig-like_dom"/>
</dbReference>
<dbReference type="PROSITE" id="PS50835">
    <property type="entry name" value="IG_LIKE"/>
    <property type="match status" value="1"/>
</dbReference>
<dbReference type="InterPro" id="IPR050348">
    <property type="entry name" value="Protein-Tyr_Phosphatase"/>
</dbReference>
<feature type="domain" description="Tyrosine-protein phosphatase" evidence="6">
    <location>
        <begin position="689"/>
        <end position="944"/>
    </location>
</feature>
<dbReference type="InterPro" id="IPR000242">
    <property type="entry name" value="PTP_cat"/>
</dbReference>
<dbReference type="SUPFAM" id="SSF52799">
    <property type="entry name" value="(Phosphotyrosine protein) phosphatases II"/>
    <property type="match status" value="1"/>
</dbReference>
<protein>
    <submittedName>
        <fullName evidence="9">Receptor-type tyrosine-protein phosphatase mu-like</fullName>
    </submittedName>
</protein>
<dbReference type="Proteomes" id="UP001165289">
    <property type="component" value="Unassembled WGS sequence"/>
</dbReference>
<dbReference type="PRINTS" id="PR00700">
    <property type="entry name" value="PRTYPHPHTASE"/>
</dbReference>
<comment type="caution">
    <text evidence="9">The sequence shown here is derived from an EMBL/GenBank/DDBJ whole genome shotgun (WGS) entry which is preliminary data.</text>
</comment>
<feature type="region of interest" description="Disordered" evidence="2">
    <location>
        <begin position="700"/>
        <end position="720"/>
    </location>
</feature>
<evidence type="ECO:0000259" key="6">
    <source>
        <dbReference type="PROSITE" id="PS50055"/>
    </source>
</evidence>
<dbReference type="InterPro" id="IPR016186">
    <property type="entry name" value="C-type_lectin-like/link_sf"/>
</dbReference>
<sequence>MMFLILISFASFVRITEAQTSGCGLITKGGKCFSNFEFSSNQNWYDAREDCRAWGGDLATISSAEESLLLRTLRDEFTFNCWIGLNDINIEGNFVWADGSSSNFTNWKSGEPNDDGQLGEDCVMADVTSTLHWYDQTCIFLRSCCYCSTTVISSGIQTNSTSDPTSIENTILNTSSILYCMTENKNTPSVVWSYVNLDGKRTELNTTTNQAGISTLYVSIDNPGYYTCQVNQDGGNTKNVTVALLDIANFTIAQISDNRTYTVGIERDDIFLYCQDNLIPHIDIIWRSGANLTYSNPLNIKGNIVNMNNTSLQCINRESGDVVRSIDVIVQGPPIIIITFNNGSQIILSLLPPLFNTVNVTVLIENVSIQTNLHEGNWQLPNNASIDSDTLLFQNVLLSQGGLYKFNVINWDGIETIAIQLNIVITEIPQTITELYTETSRDSSILITWSLLYNQTMESNETFSIYFGIGNLEEYSGSTRELFYNLTGLSGNFNYSIRVELESEYSTQIVSVITYQFLELTDTFASGTTRLVQTTQTSILTTTNNSNLSTTNNPTIINSSTNNFIFIYGGITIMVIVVIVIIAIINLTVCIYIYRRYKSTRKIPKDDIPDKSKDPNQIEEGNVIWYKNQFAEPKDKEEGEYVIDNLYDELSNYVTMTPIEEGFNSHKSEFIQFYKDNFSNEEATKESFASAQFRLLHDSSEDNNEDLSSQARKPKNFKKNPTPTILPFDYNRVILNSPHWDGDFINASYLFNRGVIATVHPNAETLREFLHMIYQTQASNVVMLTSRDELEYIQSGTADGCSYFAEFNKTFECEPFTISTIKSSINNNYVKQTLSLTHNTDKSVHKFVHFISTSWNDNGTISDVPSVLNLLERVVKHKEDKKAVIIHCEDGITKTGIFMTGYIVLKENIKIDIHNIVESLRGQRMNMVPTLECYSQCYSLIHEHCTVKK</sequence>
<proteinExistence type="predicted"/>
<feature type="domain" description="Ig-like" evidence="8">
    <location>
        <begin position="164"/>
        <end position="243"/>
    </location>
</feature>
<keyword evidence="3" id="KW-0812">Transmembrane</keyword>
<dbReference type="PROSITE" id="PS50055">
    <property type="entry name" value="TYR_PHOSPHATASE_PTP"/>
    <property type="match status" value="1"/>
</dbReference>
<dbReference type="InterPro" id="IPR029021">
    <property type="entry name" value="Prot-tyrosine_phosphatase-like"/>
</dbReference>
<feature type="domain" description="Tyrosine specific protein phosphatases" evidence="7">
    <location>
        <begin position="865"/>
        <end position="935"/>
    </location>
</feature>
<keyword evidence="3" id="KW-1133">Transmembrane helix</keyword>
<gene>
    <name evidence="9" type="ORF">LOD99_14702</name>
</gene>
<dbReference type="Gene3D" id="3.10.100.10">
    <property type="entry name" value="Mannose-Binding Protein A, subunit A"/>
    <property type="match status" value="1"/>
</dbReference>
<organism evidence="9 10">
    <name type="scientific">Oopsacas minuta</name>
    <dbReference type="NCBI Taxonomy" id="111878"/>
    <lineage>
        <taxon>Eukaryota</taxon>
        <taxon>Metazoa</taxon>
        <taxon>Porifera</taxon>
        <taxon>Hexactinellida</taxon>
        <taxon>Hexasterophora</taxon>
        <taxon>Lyssacinosida</taxon>
        <taxon>Leucopsacidae</taxon>
        <taxon>Oopsacas</taxon>
    </lineage>
</organism>
<dbReference type="SUPFAM" id="SSF48726">
    <property type="entry name" value="Immunoglobulin"/>
    <property type="match status" value="1"/>
</dbReference>
<feature type="chain" id="PRO_5043462476" evidence="4">
    <location>
        <begin position="19"/>
        <end position="949"/>
    </location>
</feature>
<dbReference type="Gene3D" id="3.90.190.10">
    <property type="entry name" value="Protein tyrosine phosphatase superfamily"/>
    <property type="match status" value="1"/>
</dbReference>
<dbReference type="PANTHER" id="PTHR19134:SF449">
    <property type="entry name" value="TYROSINE-PROTEIN PHOSPHATASE 1"/>
    <property type="match status" value="1"/>
</dbReference>
<dbReference type="SMART" id="SM00194">
    <property type="entry name" value="PTPc"/>
    <property type="match status" value="1"/>
</dbReference>
<evidence type="ECO:0000259" key="8">
    <source>
        <dbReference type="PROSITE" id="PS50835"/>
    </source>
</evidence>
<evidence type="ECO:0000313" key="10">
    <source>
        <dbReference type="Proteomes" id="UP001165289"/>
    </source>
</evidence>
<accession>A0AAV7KDA5</accession>
<feature type="signal peptide" evidence="4">
    <location>
        <begin position="1"/>
        <end position="18"/>
    </location>
</feature>
<dbReference type="InterPro" id="IPR016187">
    <property type="entry name" value="CTDL_fold"/>
</dbReference>
<dbReference type="CDD" id="cd00047">
    <property type="entry name" value="PTPc"/>
    <property type="match status" value="1"/>
</dbReference>
<keyword evidence="3" id="KW-0472">Membrane</keyword>
<comment type="catalytic activity">
    <reaction evidence="1">
        <text>O-phospho-L-tyrosyl-[protein] + H2O = L-tyrosyl-[protein] + phosphate</text>
        <dbReference type="Rhea" id="RHEA:10684"/>
        <dbReference type="Rhea" id="RHEA-COMP:10136"/>
        <dbReference type="Rhea" id="RHEA-COMP:20101"/>
        <dbReference type="ChEBI" id="CHEBI:15377"/>
        <dbReference type="ChEBI" id="CHEBI:43474"/>
        <dbReference type="ChEBI" id="CHEBI:46858"/>
        <dbReference type="ChEBI" id="CHEBI:61978"/>
        <dbReference type="EC" id="3.1.3.48"/>
    </reaction>
</comment>
<reference evidence="9 10" key="1">
    <citation type="journal article" date="2023" name="BMC Biol.">
        <title>The compact genome of the sponge Oopsacas minuta (Hexactinellida) is lacking key metazoan core genes.</title>
        <authorList>
            <person name="Santini S."/>
            <person name="Schenkelaars Q."/>
            <person name="Jourda C."/>
            <person name="Duchesne M."/>
            <person name="Belahbib H."/>
            <person name="Rocher C."/>
            <person name="Selva M."/>
            <person name="Riesgo A."/>
            <person name="Vervoort M."/>
            <person name="Leys S.P."/>
            <person name="Kodjabachian L."/>
            <person name="Le Bivic A."/>
            <person name="Borchiellini C."/>
            <person name="Claverie J.M."/>
            <person name="Renard E."/>
        </authorList>
    </citation>
    <scope>NUCLEOTIDE SEQUENCE [LARGE SCALE GENOMIC DNA]</scope>
    <source>
        <strain evidence="9">SPO-2</strain>
    </source>
</reference>
<dbReference type="InterPro" id="IPR001304">
    <property type="entry name" value="C-type_lectin-like"/>
</dbReference>
<keyword evidence="10" id="KW-1185">Reference proteome</keyword>
<evidence type="ECO:0000259" key="7">
    <source>
        <dbReference type="PROSITE" id="PS50056"/>
    </source>
</evidence>
<dbReference type="PANTHER" id="PTHR19134">
    <property type="entry name" value="RECEPTOR-TYPE TYROSINE-PROTEIN PHOSPHATASE"/>
    <property type="match status" value="1"/>
</dbReference>
<dbReference type="CDD" id="cd00096">
    <property type="entry name" value="Ig"/>
    <property type="match status" value="1"/>
</dbReference>
<evidence type="ECO:0000256" key="2">
    <source>
        <dbReference type="SAM" id="MobiDB-lite"/>
    </source>
</evidence>
<dbReference type="InterPro" id="IPR003595">
    <property type="entry name" value="Tyr_Pase_cat"/>
</dbReference>
<feature type="domain" description="C-type lectin" evidence="5">
    <location>
        <begin position="28"/>
        <end position="138"/>
    </location>
</feature>
<dbReference type="Pfam" id="PF00102">
    <property type="entry name" value="Y_phosphatase"/>
    <property type="match status" value="1"/>
</dbReference>
<feature type="transmembrane region" description="Helical" evidence="3">
    <location>
        <begin position="565"/>
        <end position="594"/>
    </location>
</feature>
<evidence type="ECO:0000259" key="5">
    <source>
        <dbReference type="PROSITE" id="PS50041"/>
    </source>
</evidence>
<dbReference type="InterPro" id="IPR036179">
    <property type="entry name" value="Ig-like_dom_sf"/>
</dbReference>
<evidence type="ECO:0000256" key="4">
    <source>
        <dbReference type="SAM" id="SignalP"/>
    </source>
</evidence>
<dbReference type="SMART" id="SM00404">
    <property type="entry name" value="PTPc_motif"/>
    <property type="match status" value="1"/>
</dbReference>
<dbReference type="AlphaFoldDB" id="A0AAV7KDA5"/>
<name>A0AAV7KDA5_9METZ</name>
<dbReference type="Pfam" id="PF00059">
    <property type="entry name" value="Lectin_C"/>
    <property type="match status" value="1"/>
</dbReference>
<keyword evidence="4" id="KW-0732">Signal</keyword>